<dbReference type="EMBL" id="MLYV02000135">
    <property type="protein sequence ID" value="PSS35379.1"/>
    <property type="molecule type" value="Genomic_DNA"/>
</dbReference>
<evidence type="ECO:0000313" key="8">
    <source>
        <dbReference type="Proteomes" id="UP000186601"/>
    </source>
</evidence>
<dbReference type="STRING" id="98765.A0A2R6RZI1"/>
<dbReference type="PRINTS" id="PR00006">
    <property type="entry name" value="COFILIN"/>
</dbReference>
<dbReference type="PANTHER" id="PTHR11913">
    <property type="entry name" value="COFILIN-RELATED"/>
    <property type="match status" value="1"/>
</dbReference>
<proteinExistence type="inferred from homology"/>
<evidence type="ECO:0000256" key="3">
    <source>
        <dbReference type="ARBA" id="ARBA00015630"/>
    </source>
</evidence>
<comment type="similarity">
    <text evidence="2">Belongs to the actin-binding proteins ADF family.</text>
</comment>
<evidence type="ECO:0000256" key="4">
    <source>
        <dbReference type="ARBA" id="ARBA00023203"/>
    </source>
</evidence>
<evidence type="ECO:0000313" key="7">
    <source>
        <dbReference type="EMBL" id="PSS35379.1"/>
    </source>
</evidence>
<dbReference type="OrthoDB" id="10249245at2759"/>
<keyword evidence="4" id="KW-0009">Actin-binding</keyword>
<dbReference type="AlphaFoldDB" id="A0A2R6RZI1"/>
<feature type="domain" description="ADF-H" evidence="6">
    <location>
        <begin position="11"/>
        <end position="140"/>
    </location>
</feature>
<dbReference type="SMART" id="SM00102">
    <property type="entry name" value="ADF"/>
    <property type="match status" value="1"/>
</dbReference>
<evidence type="ECO:0000259" key="6">
    <source>
        <dbReference type="PROSITE" id="PS51263"/>
    </source>
</evidence>
<evidence type="ECO:0000256" key="2">
    <source>
        <dbReference type="ARBA" id="ARBA00006844"/>
    </source>
</evidence>
<protein>
    <recommendedName>
        <fullName evidence="3">Cofilin</fullName>
    </recommendedName>
    <alternativeName>
        <fullName evidence="5">Actin-depolymerizing factor 1</fullName>
    </alternativeName>
</protein>
<dbReference type="InterPro" id="IPR029006">
    <property type="entry name" value="ADF-H/Gelsolin-like_dom_sf"/>
</dbReference>
<dbReference type="PROSITE" id="PS51263">
    <property type="entry name" value="ADF_H"/>
    <property type="match status" value="1"/>
</dbReference>
<reference evidence="7 8" key="1">
    <citation type="submission" date="2018-02" db="EMBL/GenBank/DDBJ databases">
        <title>Genome sequence of the basidiomycete white-rot fungus Phlebia centrifuga.</title>
        <authorList>
            <person name="Granchi Z."/>
            <person name="Peng M."/>
            <person name="de Vries R.P."/>
            <person name="Hilden K."/>
            <person name="Makela M.R."/>
            <person name="Grigoriev I."/>
            <person name="Riley R."/>
        </authorList>
    </citation>
    <scope>NUCLEOTIDE SEQUENCE [LARGE SCALE GENOMIC DNA]</scope>
    <source>
        <strain evidence="7 8">FBCC195</strain>
    </source>
</reference>
<dbReference type="Proteomes" id="UP000186601">
    <property type="component" value="Unassembled WGS sequence"/>
</dbReference>
<keyword evidence="8" id="KW-1185">Reference proteome</keyword>
<evidence type="ECO:0000256" key="1">
    <source>
        <dbReference type="ARBA" id="ARBA00004109"/>
    </source>
</evidence>
<dbReference type="GO" id="GO:0003779">
    <property type="term" value="F:actin binding"/>
    <property type="evidence" value="ECO:0007669"/>
    <property type="project" value="UniProtKB-KW"/>
</dbReference>
<dbReference type="Gene3D" id="3.40.20.10">
    <property type="entry name" value="Severin"/>
    <property type="match status" value="1"/>
</dbReference>
<comment type="subcellular location">
    <subcellularLocation>
        <location evidence="1">Nucleus matrix</location>
    </subcellularLocation>
</comment>
<dbReference type="Pfam" id="PF00241">
    <property type="entry name" value="Cofilin_ADF"/>
    <property type="match status" value="1"/>
</dbReference>
<sequence length="143" mass="16153">MLIIDGGQSSGVGVSEECIASFQDIKSHRKFKYIIYGLNPTNTEIIVLKASNETDYDVFVGELPGNECRWAVYDFEYEVEGGKRNKLVFYSWSPDEATIKSKMVFSSSKTALRNSLGLSTEIQGTDFDEVAYESVLDKIRRLR</sequence>
<gene>
    <name evidence="7" type="ORF">PHLCEN_2v1674</name>
</gene>
<dbReference type="InterPro" id="IPR017904">
    <property type="entry name" value="ADF/Cofilin"/>
</dbReference>
<comment type="caution">
    <text evidence="7">The sequence shown here is derived from an EMBL/GenBank/DDBJ whole genome shotgun (WGS) entry which is preliminary data.</text>
</comment>
<evidence type="ECO:0000256" key="5">
    <source>
        <dbReference type="ARBA" id="ARBA00032427"/>
    </source>
</evidence>
<dbReference type="InterPro" id="IPR002108">
    <property type="entry name" value="ADF-H"/>
</dbReference>
<accession>A0A2R6RZI1</accession>
<dbReference type="GO" id="GO:0015629">
    <property type="term" value="C:actin cytoskeleton"/>
    <property type="evidence" value="ECO:0007669"/>
    <property type="project" value="InterPro"/>
</dbReference>
<organism evidence="7 8">
    <name type="scientific">Hermanssonia centrifuga</name>
    <dbReference type="NCBI Taxonomy" id="98765"/>
    <lineage>
        <taxon>Eukaryota</taxon>
        <taxon>Fungi</taxon>
        <taxon>Dikarya</taxon>
        <taxon>Basidiomycota</taxon>
        <taxon>Agaricomycotina</taxon>
        <taxon>Agaricomycetes</taxon>
        <taxon>Polyporales</taxon>
        <taxon>Meruliaceae</taxon>
        <taxon>Hermanssonia</taxon>
    </lineage>
</organism>
<dbReference type="GO" id="GO:0016363">
    <property type="term" value="C:nuclear matrix"/>
    <property type="evidence" value="ECO:0007669"/>
    <property type="project" value="UniProtKB-SubCell"/>
</dbReference>
<dbReference type="CDD" id="cd11286">
    <property type="entry name" value="ADF_cofilin_like"/>
    <property type="match status" value="1"/>
</dbReference>
<name>A0A2R6RZI1_9APHY</name>
<dbReference type="SUPFAM" id="SSF55753">
    <property type="entry name" value="Actin depolymerizing proteins"/>
    <property type="match status" value="1"/>
</dbReference>
<dbReference type="GO" id="GO:0030042">
    <property type="term" value="P:actin filament depolymerization"/>
    <property type="evidence" value="ECO:0007669"/>
    <property type="project" value="InterPro"/>
</dbReference>